<keyword evidence="8" id="KW-1185">Reference proteome</keyword>
<evidence type="ECO:0000256" key="4">
    <source>
        <dbReference type="ARBA" id="ARBA00023004"/>
    </source>
</evidence>
<keyword evidence="4" id="KW-0408">Iron</keyword>
<accession>R1ATX4</accession>
<dbReference type="GO" id="GO:0010181">
    <property type="term" value="F:FMN binding"/>
    <property type="evidence" value="ECO:0007669"/>
    <property type="project" value="InterPro"/>
</dbReference>
<comment type="similarity">
    <text evidence="1">Belongs to the complex I 51 kDa subunit family.</text>
</comment>
<dbReference type="Gene3D" id="6.10.250.1450">
    <property type="match status" value="1"/>
</dbReference>
<dbReference type="Gene3D" id="1.20.1440.230">
    <property type="entry name" value="NADH-ubiquinone oxidoreductase 51kDa subunit, iron-sulphur binding domain"/>
    <property type="match status" value="1"/>
</dbReference>
<evidence type="ECO:0000259" key="6">
    <source>
        <dbReference type="PROSITE" id="PS51379"/>
    </source>
</evidence>
<evidence type="ECO:0000256" key="1">
    <source>
        <dbReference type="ARBA" id="ARBA00007523"/>
    </source>
</evidence>
<evidence type="ECO:0000313" key="7">
    <source>
        <dbReference type="EMBL" id="EOD00117.1"/>
    </source>
</evidence>
<feature type="domain" description="4Fe-4S ferredoxin-type" evidence="6">
    <location>
        <begin position="574"/>
        <end position="603"/>
    </location>
</feature>
<dbReference type="InterPro" id="IPR036249">
    <property type="entry name" value="Thioredoxin-like_sf"/>
</dbReference>
<evidence type="ECO:0000313" key="8">
    <source>
        <dbReference type="Proteomes" id="UP000013378"/>
    </source>
</evidence>
<dbReference type="Pfam" id="PF12838">
    <property type="entry name" value="Fer4_7"/>
    <property type="match status" value="1"/>
</dbReference>
<evidence type="ECO:0000256" key="5">
    <source>
        <dbReference type="ARBA" id="ARBA00023014"/>
    </source>
</evidence>
<proteinExistence type="inferred from homology"/>
<dbReference type="GO" id="GO:0003677">
    <property type="term" value="F:DNA binding"/>
    <property type="evidence" value="ECO:0007669"/>
    <property type="project" value="UniProtKB-KW"/>
</dbReference>
<dbReference type="InterPro" id="IPR037225">
    <property type="entry name" value="Nuo51_FMN-bd_sf"/>
</dbReference>
<dbReference type="PROSITE" id="PS00198">
    <property type="entry name" value="4FE4S_FER_1"/>
    <property type="match status" value="2"/>
</dbReference>
<dbReference type="GO" id="GO:0051539">
    <property type="term" value="F:4 iron, 4 sulfur cluster binding"/>
    <property type="evidence" value="ECO:0007669"/>
    <property type="project" value="UniProtKB-KW"/>
</dbReference>
<dbReference type="InterPro" id="IPR001949">
    <property type="entry name" value="NADH-UbQ_OxRdtase_51kDa_CS"/>
</dbReference>
<keyword evidence="2" id="KW-0004">4Fe-4S</keyword>
<dbReference type="InterPro" id="IPR019575">
    <property type="entry name" value="Nuop51_4Fe4S-bd"/>
</dbReference>
<dbReference type="Pfam" id="PF10589">
    <property type="entry name" value="NADH_4Fe-4S"/>
    <property type="match status" value="1"/>
</dbReference>
<dbReference type="SMART" id="SM00928">
    <property type="entry name" value="NADH_4Fe-4S"/>
    <property type="match status" value="1"/>
</dbReference>
<dbReference type="EC" id="1.12.1.2" evidence="7"/>
<comment type="caution">
    <text evidence="7">The sequence shown here is derived from an EMBL/GenBank/DDBJ whole genome shotgun (WGS) entry which is preliminary data.</text>
</comment>
<dbReference type="PATRIC" id="fig|1304284.3.peg.1807"/>
<dbReference type="Gene3D" id="3.40.50.11540">
    <property type="entry name" value="NADH-ubiquinone oxidoreductase 51kDa subunit"/>
    <property type="match status" value="1"/>
</dbReference>
<dbReference type="Gene3D" id="3.10.20.600">
    <property type="match status" value="1"/>
</dbReference>
<dbReference type="SUPFAM" id="SSF54862">
    <property type="entry name" value="4Fe-4S ferredoxins"/>
    <property type="match status" value="1"/>
</dbReference>
<dbReference type="Proteomes" id="UP000013378">
    <property type="component" value="Unassembled WGS sequence"/>
</dbReference>
<dbReference type="PANTHER" id="PTHR43578">
    <property type="entry name" value="NADH-QUINONE OXIDOREDUCTASE SUBUNIT F"/>
    <property type="match status" value="1"/>
</dbReference>
<dbReference type="PROSITE" id="PS00645">
    <property type="entry name" value="COMPLEX1_51K_2"/>
    <property type="match status" value="1"/>
</dbReference>
<reference evidence="7 8" key="1">
    <citation type="journal article" date="2015" name="Geomicrobiol. J.">
        <title>Caldisalinibacter kiritimatiensis gen. nov., sp. nov., a moderately thermohalophilic thiosulfate-reducing bacterium from a hypersaline microbial mat.</title>
        <authorList>
            <person name="Ben Hania W."/>
            <person name="Joseph M."/>
            <person name="Fiebig A."/>
            <person name="Bunk B."/>
            <person name="Klenk H.-P."/>
            <person name="Fardeau M.-L."/>
            <person name="Spring S."/>
        </authorList>
    </citation>
    <scope>NUCLEOTIDE SEQUENCE [LARGE SCALE GENOMIC DNA]</scope>
    <source>
        <strain evidence="7 8">L21-TH-D2</strain>
    </source>
</reference>
<dbReference type="InterPro" id="IPR011538">
    <property type="entry name" value="Nuo51_FMN-bd"/>
</dbReference>
<keyword evidence="7" id="KW-0560">Oxidoreductase</keyword>
<dbReference type="FunFam" id="1.20.1440.230:FF:000001">
    <property type="entry name" value="Mitochondrial NADH dehydrogenase flavoprotein 1"/>
    <property type="match status" value="1"/>
</dbReference>
<keyword evidence="7" id="KW-0371">Homeobox</keyword>
<dbReference type="InterPro" id="IPR037207">
    <property type="entry name" value="Nuop51_4Fe4S-bd_sf"/>
</dbReference>
<dbReference type="AlphaFoldDB" id="R1ATX4"/>
<keyword evidence="5" id="KW-0411">Iron-sulfur</keyword>
<dbReference type="InterPro" id="IPR017900">
    <property type="entry name" value="4Fe4S_Fe_S_CS"/>
</dbReference>
<dbReference type="SUPFAM" id="SSF142984">
    <property type="entry name" value="Nqo1 middle domain-like"/>
    <property type="match status" value="1"/>
</dbReference>
<dbReference type="EMBL" id="ARZA01000204">
    <property type="protein sequence ID" value="EOD00117.1"/>
    <property type="molecule type" value="Genomic_DNA"/>
</dbReference>
<evidence type="ECO:0000256" key="3">
    <source>
        <dbReference type="ARBA" id="ARBA00022723"/>
    </source>
</evidence>
<gene>
    <name evidence="7" type="ORF">L21TH_1840</name>
</gene>
<dbReference type="CDD" id="cd02980">
    <property type="entry name" value="TRX_Fd_family"/>
    <property type="match status" value="1"/>
</dbReference>
<dbReference type="eggNOG" id="COG1894">
    <property type="taxonomic scope" value="Bacteria"/>
</dbReference>
<dbReference type="GO" id="GO:0046872">
    <property type="term" value="F:metal ion binding"/>
    <property type="evidence" value="ECO:0007669"/>
    <property type="project" value="UniProtKB-KW"/>
</dbReference>
<dbReference type="SUPFAM" id="SSF142019">
    <property type="entry name" value="Nqo1 FMN-binding domain-like"/>
    <property type="match status" value="1"/>
</dbReference>
<keyword evidence="3" id="KW-0479">Metal-binding</keyword>
<dbReference type="PROSITE" id="PS51379">
    <property type="entry name" value="4FE4S_FER_2"/>
    <property type="match status" value="2"/>
</dbReference>
<evidence type="ECO:0000256" key="2">
    <source>
        <dbReference type="ARBA" id="ARBA00022485"/>
    </source>
</evidence>
<dbReference type="Gene3D" id="3.30.70.20">
    <property type="match status" value="2"/>
</dbReference>
<dbReference type="Pfam" id="PF01512">
    <property type="entry name" value="Complex1_51K"/>
    <property type="match status" value="1"/>
</dbReference>
<organism evidence="7 8">
    <name type="scientific">Caldisalinibacter kiritimatiensis</name>
    <dbReference type="NCBI Taxonomy" id="1304284"/>
    <lineage>
        <taxon>Bacteria</taxon>
        <taxon>Bacillati</taxon>
        <taxon>Bacillota</taxon>
        <taxon>Tissierellia</taxon>
        <taxon>Tissierellales</taxon>
        <taxon>Thermohalobacteraceae</taxon>
        <taxon>Caldisalinibacter</taxon>
    </lineage>
</organism>
<dbReference type="PANTHER" id="PTHR43578:SF3">
    <property type="entry name" value="NADH-QUINONE OXIDOREDUCTASE SUBUNIT F"/>
    <property type="match status" value="1"/>
</dbReference>
<dbReference type="SUPFAM" id="SSF52833">
    <property type="entry name" value="Thioredoxin-like"/>
    <property type="match status" value="1"/>
</dbReference>
<dbReference type="GO" id="GO:0047985">
    <property type="term" value="F:hydrogen dehydrogenase activity"/>
    <property type="evidence" value="ECO:0007669"/>
    <property type="project" value="UniProtKB-EC"/>
</dbReference>
<protein>
    <submittedName>
        <fullName evidence="7">NAD-reducing hydrogenase subunit HoxF</fullName>
        <ecNumber evidence="7">1.12.1.2</ecNumber>
    </submittedName>
</protein>
<dbReference type="GO" id="GO:0008137">
    <property type="term" value="F:NADH dehydrogenase (ubiquinone) activity"/>
    <property type="evidence" value="ECO:0007669"/>
    <property type="project" value="InterPro"/>
</dbReference>
<dbReference type="STRING" id="1304284.L21TH_1840"/>
<dbReference type="Pfam" id="PF01257">
    <property type="entry name" value="2Fe-2S_thioredx"/>
    <property type="match status" value="1"/>
</dbReference>
<dbReference type="FunFam" id="3.40.50.11540:FF:000001">
    <property type="entry name" value="NADH dehydrogenase [ubiquinone] flavoprotein 1, mitochondrial"/>
    <property type="match status" value="1"/>
</dbReference>
<dbReference type="Gene3D" id="3.40.30.10">
    <property type="entry name" value="Glutaredoxin"/>
    <property type="match status" value="1"/>
</dbReference>
<name>R1ATX4_9FIRM</name>
<dbReference type="InterPro" id="IPR017896">
    <property type="entry name" value="4Fe4S_Fe-S-bd"/>
</dbReference>
<dbReference type="SUPFAM" id="SSF140490">
    <property type="entry name" value="Nqo1C-terminal domain-like"/>
    <property type="match status" value="1"/>
</dbReference>
<sequence>MNITPIKSQEELKKVREETYNNMRLRFKDTNIEKEIEKYHILVCAGTGCTSSKSDAVRERLHKEIKKRNLSDKVKVFKTGCFGFCKLGPIVVVHPDRTFYIKVEAKDVDEILDSHIGKGQVVERLLYKSVNNDEVQKTIDEIDFFNHQMRIALRNCGVINPEDIKEYIAMGGYNNLANILTNKTPPTDIIEELKKSGLRGRGGGGFLTGQKWEYAYNYEGNKKFVLCNADEGDPGAFMDRSILEGDPHSVIEAMIIAGYCIGAHQGYVYVRAEYPIAVDRLEIAIDQAKKAGLLGQNIFGSGFDFDLDIRLGAGAFVCGEETALIQSVMGMRGEPRPRPPFPAEVGLWEKPTLNNNVETFANIPVILEKGADWFASIGTENSKGTKVFALAGQINNTGLIEVPMGTTLRTIIYDIGGGIHDNKQFKAAQTGGPSGGCIPADYLDIKIDFDTLADIGSMMGSGGMIIMDESDCMVDIARFYLEFAQDESCGKCVPCRVGTRRILEILKKITKGKGEMEDLKILEDLCYDIKDSSLCGLGQSAPNPVLSTLQYFKDEYIKHIKDKECPAGVCNDLLKVVISDEKCVACGICARVCPVNAITGENKNPPFHIHQDVCIKCGACIPKCPVDAIYKR</sequence>
<feature type="domain" description="4Fe-4S ferredoxin-type" evidence="6">
    <location>
        <begin position="605"/>
        <end position="632"/>
    </location>
</feature>